<evidence type="ECO:0000259" key="2">
    <source>
        <dbReference type="Pfam" id="PF08924"/>
    </source>
</evidence>
<evidence type="ECO:0000313" key="3">
    <source>
        <dbReference type="EMBL" id="QNE90596.1"/>
    </source>
</evidence>
<evidence type="ECO:0000256" key="1">
    <source>
        <dbReference type="SAM" id="SignalP"/>
    </source>
</evidence>
<feature type="chain" id="PRO_5028991057" evidence="1">
    <location>
        <begin position="26"/>
        <end position="333"/>
    </location>
</feature>
<dbReference type="InterPro" id="IPR006311">
    <property type="entry name" value="TAT_signal"/>
</dbReference>
<dbReference type="PROSITE" id="PS51318">
    <property type="entry name" value="TAT"/>
    <property type="match status" value="1"/>
</dbReference>
<dbReference type="EMBL" id="CP059404">
    <property type="protein sequence ID" value="QNE90596.1"/>
    <property type="molecule type" value="Genomic_DNA"/>
</dbReference>
<dbReference type="KEGG" id="cik:H0194_08860"/>
<dbReference type="SUPFAM" id="SSF51445">
    <property type="entry name" value="(Trans)glycosidases"/>
    <property type="match status" value="1"/>
</dbReference>
<protein>
    <submittedName>
        <fullName evidence="3">DUF1906 domain-containing protein</fullName>
    </submittedName>
</protein>
<evidence type="ECO:0000313" key="4">
    <source>
        <dbReference type="Proteomes" id="UP000515743"/>
    </source>
</evidence>
<dbReference type="Pfam" id="PF08924">
    <property type="entry name" value="Rv2525c_GlyHyd-like"/>
    <property type="match status" value="1"/>
</dbReference>
<sequence>MEQALSRRGLLKAAAVAVAAGTVGAAGTAGTGSAMALGRVRGTVIDYAAGVPSAGAVKAAGHLGAVRYVSRRRPGAEWMTGKPVTLTETTSLAAKGLATASVYQYGRAETADWKQGAAGASKHAPQAIALHVAAGGPKGRPIYIAIDDNPTRAQYTGQIRPYLQAFSRALKAGGFKTGVYGNYNVIEWAIQDGIGEFFWMHDWGSGGKIHPRTTIHQLPKSKQRVIDGVTVDINNVYASDWGQWTPGQKSVVKKPVQSAPALPGLDADALNSAMGDALRGSLGELSSKATLPGGFKAPRLTSEGLSFNGSSISDKQLVDLVNLAQKVGTQLAR</sequence>
<keyword evidence="1" id="KW-0732">Signal</keyword>
<dbReference type="AlphaFoldDB" id="A0A7G7CSN0"/>
<dbReference type="InterPro" id="IPR015020">
    <property type="entry name" value="Rv2525c-like_Glyco_Hydro-like"/>
</dbReference>
<dbReference type="InterPro" id="IPR017853">
    <property type="entry name" value="GH"/>
</dbReference>
<feature type="signal peptide" evidence="1">
    <location>
        <begin position="1"/>
        <end position="25"/>
    </location>
</feature>
<feature type="domain" description="Rv2525c-like glycoside hydrolase-like" evidence="2">
    <location>
        <begin position="56"/>
        <end position="235"/>
    </location>
</feature>
<proteinExistence type="predicted"/>
<organism evidence="3 4">
    <name type="scientific">Corynebacterium incognita</name>
    <dbReference type="NCBI Taxonomy" id="2754725"/>
    <lineage>
        <taxon>Bacteria</taxon>
        <taxon>Bacillati</taxon>
        <taxon>Actinomycetota</taxon>
        <taxon>Actinomycetes</taxon>
        <taxon>Mycobacteriales</taxon>
        <taxon>Corynebacteriaceae</taxon>
        <taxon>Corynebacterium</taxon>
    </lineage>
</organism>
<accession>A0A7G7CSN0</accession>
<dbReference type="Gene3D" id="3.20.20.80">
    <property type="entry name" value="Glycosidases"/>
    <property type="match status" value="1"/>
</dbReference>
<reference evidence="3 4" key="1">
    <citation type="submission" date="2020-07" db="EMBL/GenBank/DDBJ databases">
        <title>Complete genome and description of Corynebacterium incognita strain Marseille-Q3630 sp. nov.</title>
        <authorList>
            <person name="Boxberger M."/>
        </authorList>
    </citation>
    <scope>NUCLEOTIDE SEQUENCE [LARGE SCALE GENOMIC DNA]</scope>
    <source>
        <strain evidence="3 4">Marseille-Q3630</strain>
    </source>
</reference>
<keyword evidence="4" id="KW-1185">Reference proteome</keyword>
<dbReference type="Proteomes" id="UP000515743">
    <property type="component" value="Chromosome"/>
</dbReference>
<name>A0A7G7CSN0_9CORY</name>
<gene>
    <name evidence="3" type="ORF">H0194_08860</name>
</gene>